<organism evidence="1 2">
    <name type="scientific">Larimichthys crocea</name>
    <name type="common">Large yellow croaker</name>
    <name type="synonym">Pseudosciaena crocea</name>
    <dbReference type="NCBI Taxonomy" id="215358"/>
    <lineage>
        <taxon>Eukaryota</taxon>
        <taxon>Metazoa</taxon>
        <taxon>Chordata</taxon>
        <taxon>Craniata</taxon>
        <taxon>Vertebrata</taxon>
        <taxon>Euteleostomi</taxon>
        <taxon>Actinopterygii</taxon>
        <taxon>Neopterygii</taxon>
        <taxon>Teleostei</taxon>
        <taxon>Neoteleostei</taxon>
        <taxon>Acanthomorphata</taxon>
        <taxon>Eupercaria</taxon>
        <taxon>Sciaenidae</taxon>
        <taxon>Larimichthys</taxon>
    </lineage>
</organism>
<proteinExistence type="predicted"/>
<sequence>METVEKECGALGGLFQAIVNDMKCSYPVWEDFSAKATKLHSQLRTTVLAAVAFLDAFQKVADMATNTRGATRDIGSALTRMCMRHRSIEAKLRQFTNALMESLITPLQDKIEDWKKTANQLDKDHAKEYKRSRHEIKKKSSDTMKLQKKARKDYYACMYVVEAETQLNSIYPTYCFAVIAKFVIEAFHGNISAYYSSYERRGDLQPQLDSAMQDVTDMCLLMEETEKQAVRRALVEERGRFCTFIGFLQPVVNGEIAMLGEITHLQAIIDDLTVLTTDPHKLPPASEQVKRTHTQTSVNSAHSSASRSSGGGGSGGIGGSGGGSQPHSPTSSSSSSYRYRSSLPHQPPPPGGIAAHRLSSVSSHDSGFVSQDANIYSKPPSPMPSDITSQKSSSSASSEASETCQSVSECSSPTTDWSKAGQYEQPVAAAAVQRRKEPLDRLRENEASPGSQGYAGPSHPDDAQRSRMNPATIAAKHGDEVSPAASDLAMVLTRGLSMEQQKSSRDSLQYSSGYSTETTTPSCSEDTIPSQ</sequence>
<feature type="non-terminal residue" evidence="1">
    <location>
        <position position="531"/>
    </location>
</feature>
<dbReference type="Proteomes" id="UP000793456">
    <property type="component" value="Chromosome XI"/>
</dbReference>
<name>A0ACD3R1N7_LARCR</name>
<gene>
    <name evidence="1" type="ORF">E3U43_018394</name>
</gene>
<protein>
    <submittedName>
        <fullName evidence="1">Uncharacterized protein</fullName>
    </submittedName>
</protein>
<evidence type="ECO:0000313" key="2">
    <source>
        <dbReference type="Proteomes" id="UP000793456"/>
    </source>
</evidence>
<dbReference type="EMBL" id="CM011684">
    <property type="protein sequence ID" value="TMS13319.1"/>
    <property type="molecule type" value="Genomic_DNA"/>
</dbReference>
<keyword evidence="2" id="KW-1185">Reference proteome</keyword>
<accession>A0ACD3R1N7</accession>
<reference evidence="1" key="1">
    <citation type="submission" date="2018-11" db="EMBL/GenBank/DDBJ databases">
        <title>The sequence and de novo assembly of Larimichthys crocea genome using PacBio and Hi-C technologies.</title>
        <authorList>
            <person name="Xu P."/>
            <person name="Chen B."/>
            <person name="Zhou Z."/>
            <person name="Ke Q."/>
            <person name="Wu Y."/>
            <person name="Bai H."/>
            <person name="Pu F."/>
        </authorList>
    </citation>
    <scope>NUCLEOTIDE SEQUENCE</scope>
    <source>
        <tissue evidence="1">Muscle</tissue>
    </source>
</reference>
<evidence type="ECO:0000313" key="1">
    <source>
        <dbReference type="EMBL" id="TMS13319.1"/>
    </source>
</evidence>
<comment type="caution">
    <text evidence="1">The sequence shown here is derived from an EMBL/GenBank/DDBJ whole genome shotgun (WGS) entry which is preliminary data.</text>
</comment>